<evidence type="ECO:0000313" key="2">
    <source>
        <dbReference type="Proteomes" id="UP001153636"/>
    </source>
</evidence>
<dbReference type="AlphaFoldDB" id="A0A9P0CT85"/>
<accession>A0A9P0CT85</accession>
<reference evidence="1" key="1">
    <citation type="submission" date="2022-01" db="EMBL/GenBank/DDBJ databases">
        <authorList>
            <person name="King R."/>
        </authorList>
    </citation>
    <scope>NUCLEOTIDE SEQUENCE</scope>
</reference>
<dbReference type="EMBL" id="OV651814">
    <property type="protein sequence ID" value="CAH1106103.1"/>
    <property type="molecule type" value="Genomic_DNA"/>
</dbReference>
<dbReference type="Proteomes" id="UP001153636">
    <property type="component" value="Chromosome 2"/>
</dbReference>
<keyword evidence="2" id="KW-1185">Reference proteome</keyword>
<evidence type="ECO:0000313" key="1">
    <source>
        <dbReference type="EMBL" id="CAH1106103.1"/>
    </source>
</evidence>
<proteinExistence type="predicted"/>
<sequence length="162" mass="18725">MVIVTQPDSACAQIATDGKKIDLVKFKLLLEETRQLYLSLYSWYYMPSSLHKVLMHGCDIIDFFDLPIELLSEEALEATHKNIRNSRLYHTRKTNRIHTNLDLIKYLLLNSDPSVSKHRKTASKQLHANLTDTKAFMVDDAAPSFTQSDLNIFFLEDLELHE</sequence>
<organism evidence="1 2">
    <name type="scientific">Psylliodes chrysocephalus</name>
    <dbReference type="NCBI Taxonomy" id="3402493"/>
    <lineage>
        <taxon>Eukaryota</taxon>
        <taxon>Metazoa</taxon>
        <taxon>Ecdysozoa</taxon>
        <taxon>Arthropoda</taxon>
        <taxon>Hexapoda</taxon>
        <taxon>Insecta</taxon>
        <taxon>Pterygota</taxon>
        <taxon>Neoptera</taxon>
        <taxon>Endopterygota</taxon>
        <taxon>Coleoptera</taxon>
        <taxon>Polyphaga</taxon>
        <taxon>Cucujiformia</taxon>
        <taxon>Chrysomeloidea</taxon>
        <taxon>Chrysomelidae</taxon>
        <taxon>Galerucinae</taxon>
        <taxon>Alticini</taxon>
        <taxon>Psylliodes</taxon>
    </lineage>
</organism>
<name>A0A9P0CT85_9CUCU</name>
<gene>
    <name evidence="1" type="ORF">PSYICH_LOCUS6763</name>
</gene>
<dbReference type="OrthoDB" id="6759785at2759"/>
<protein>
    <submittedName>
        <fullName evidence="1">Uncharacterized protein</fullName>
    </submittedName>
</protein>